<keyword evidence="11" id="KW-0482">Metalloprotease</keyword>
<evidence type="ECO:0000313" key="15">
    <source>
        <dbReference type="Proteomes" id="UP000028542"/>
    </source>
</evidence>
<protein>
    <submittedName>
        <fullName evidence="14">Peptidase</fullName>
    </submittedName>
</protein>
<dbReference type="EMBL" id="JPMD01000053">
    <property type="protein sequence ID" value="KEZ84891.1"/>
    <property type="molecule type" value="Genomic_DNA"/>
</dbReference>
<feature type="transmembrane region" description="Helical" evidence="13">
    <location>
        <begin position="50"/>
        <end position="69"/>
    </location>
</feature>
<evidence type="ECO:0000256" key="10">
    <source>
        <dbReference type="ARBA" id="ARBA00022989"/>
    </source>
</evidence>
<dbReference type="GO" id="GO:0046872">
    <property type="term" value="F:metal ion binding"/>
    <property type="evidence" value="ECO:0007669"/>
    <property type="project" value="UniProtKB-KW"/>
</dbReference>
<gene>
    <name evidence="14" type="ORF">IO99_17665</name>
</gene>
<evidence type="ECO:0000256" key="4">
    <source>
        <dbReference type="ARBA" id="ARBA00022475"/>
    </source>
</evidence>
<comment type="caution">
    <text evidence="14">The sequence shown here is derived from an EMBL/GenBank/DDBJ whole genome shotgun (WGS) entry which is preliminary data.</text>
</comment>
<keyword evidence="15" id="KW-1185">Reference proteome</keyword>
<dbReference type="Proteomes" id="UP000028542">
    <property type="component" value="Unassembled WGS sequence"/>
</dbReference>
<keyword evidence="8" id="KW-0378">Hydrolase</keyword>
<accession>A0A084J7F7</accession>
<dbReference type="InterPro" id="IPR044537">
    <property type="entry name" value="Rip2-like"/>
</dbReference>
<organism evidence="14 15">
    <name type="scientific">Clostridium sulfidigenes</name>
    <dbReference type="NCBI Taxonomy" id="318464"/>
    <lineage>
        <taxon>Bacteria</taxon>
        <taxon>Bacillati</taxon>
        <taxon>Bacillota</taxon>
        <taxon>Clostridia</taxon>
        <taxon>Eubacteriales</taxon>
        <taxon>Clostridiaceae</taxon>
        <taxon>Clostridium</taxon>
    </lineage>
</organism>
<dbReference type="InterPro" id="IPR052348">
    <property type="entry name" value="Metallopeptidase_M50B"/>
</dbReference>
<keyword evidence="12 13" id="KW-0472">Membrane</keyword>
<dbReference type="PANTHER" id="PTHR35864">
    <property type="entry name" value="ZINC METALLOPROTEASE MJ0611-RELATED"/>
    <property type="match status" value="1"/>
</dbReference>
<dbReference type="GO" id="GO:0008237">
    <property type="term" value="F:metallopeptidase activity"/>
    <property type="evidence" value="ECO:0007669"/>
    <property type="project" value="UniProtKB-KW"/>
</dbReference>
<evidence type="ECO:0000256" key="11">
    <source>
        <dbReference type="ARBA" id="ARBA00023049"/>
    </source>
</evidence>
<dbReference type="CDD" id="cd06158">
    <property type="entry name" value="S2P-M50_like_1"/>
    <property type="match status" value="1"/>
</dbReference>
<evidence type="ECO:0000256" key="13">
    <source>
        <dbReference type="SAM" id="Phobius"/>
    </source>
</evidence>
<dbReference type="eggNOG" id="COG1994">
    <property type="taxonomic scope" value="Bacteria"/>
</dbReference>
<evidence type="ECO:0000256" key="12">
    <source>
        <dbReference type="ARBA" id="ARBA00023136"/>
    </source>
</evidence>
<evidence type="ECO:0000256" key="8">
    <source>
        <dbReference type="ARBA" id="ARBA00022801"/>
    </source>
</evidence>
<evidence type="ECO:0000256" key="2">
    <source>
        <dbReference type="ARBA" id="ARBA00004651"/>
    </source>
</evidence>
<evidence type="ECO:0000256" key="7">
    <source>
        <dbReference type="ARBA" id="ARBA00022723"/>
    </source>
</evidence>
<evidence type="ECO:0000313" key="14">
    <source>
        <dbReference type="EMBL" id="KEZ84891.1"/>
    </source>
</evidence>
<evidence type="ECO:0000256" key="1">
    <source>
        <dbReference type="ARBA" id="ARBA00001947"/>
    </source>
</evidence>
<proteinExistence type="inferred from homology"/>
<dbReference type="PANTHER" id="PTHR35864:SF1">
    <property type="entry name" value="ZINC METALLOPROTEASE YWHC-RELATED"/>
    <property type="match status" value="1"/>
</dbReference>
<feature type="transmembrane region" description="Helical" evidence="13">
    <location>
        <begin position="123"/>
        <end position="142"/>
    </location>
</feature>
<sequence length="217" mass="24468">MNNNYLLGRILVIPAILVAFTFKGYVQSKIAIKLGDDTPKEYGRNTLNPLKHISVFGFIFMLIIGFGWIKPVEINKSNFKNLYKDDFKIRLGGLLTTLTIGFIATIALALYVKFIPGNSDIKYIIYLIIQQTAIVNCSWFILNLLPIPGFDGFSIIVDILGDKSNRFQTIMYKNNMLIFIILVLPIIGGFSILDFVVGVPGQYIYNIFAAMATYLFL</sequence>
<comment type="subcellular location">
    <subcellularLocation>
        <location evidence="2">Cell membrane</location>
        <topology evidence="2">Multi-pass membrane protein</topology>
    </subcellularLocation>
</comment>
<feature type="transmembrane region" description="Helical" evidence="13">
    <location>
        <begin position="89"/>
        <end position="111"/>
    </location>
</feature>
<feature type="transmembrane region" description="Helical" evidence="13">
    <location>
        <begin position="176"/>
        <end position="197"/>
    </location>
</feature>
<comment type="cofactor">
    <cofactor evidence="1">
        <name>Zn(2+)</name>
        <dbReference type="ChEBI" id="CHEBI:29105"/>
    </cofactor>
</comment>
<evidence type="ECO:0000256" key="5">
    <source>
        <dbReference type="ARBA" id="ARBA00022670"/>
    </source>
</evidence>
<keyword evidence="6 13" id="KW-0812">Transmembrane</keyword>
<dbReference type="GO" id="GO:0005886">
    <property type="term" value="C:plasma membrane"/>
    <property type="evidence" value="ECO:0007669"/>
    <property type="project" value="UniProtKB-SubCell"/>
</dbReference>
<evidence type="ECO:0000256" key="3">
    <source>
        <dbReference type="ARBA" id="ARBA00007931"/>
    </source>
</evidence>
<name>A0A084J7F7_9CLOT</name>
<keyword evidence="7" id="KW-0479">Metal-binding</keyword>
<dbReference type="AlphaFoldDB" id="A0A084J7F7"/>
<comment type="similarity">
    <text evidence="3">Belongs to the peptidase M50B family.</text>
</comment>
<evidence type="ECO:0000256" key="6">
    <source>
        <dbReference type="ARBA" id="ARBA00022692"/>
    </source>
</evidence>
<keyword evidence="10 13" id="KW-1133">Transmembrane helix</keyword>
<reference evidence="14 15" key="1">
    <citation type="submission" date="2014-07" db="EMBL/GenBank/DDBJ databases">
        <title>Draft genome of Clostridium sulfidigenes 113A isolated from sediments associated with methane hydrate from Krishna Godavari basin.</title>
        <authorList>
            <person name="Honkalas V.S."/>
            <person name="Dabir A.P."/>
            <person name="Arora P."/>
            <person name="Dhakephalkar P.K."/>
        </authorList>
    </citation>
    <scope>NUCLEOTIDE SEQUENCE [LARGE SCALE GENOMIC DNA]</scope>
    <source>
        <strain evidence="14 15">113A</strain>
    </source>
</reference>
<dbReference type="GO" id="GO:0006508">
    <property type="term" value="P:proteolysis"/>
    <property type="evidence" value="ECO:0007669"/>
    <property type="project" value="UniProtKB-KW"/>
</dbReference>
<feature type="transmembrane region" description="Helical" evidence="13">
    <location>
        <begin position="6"/>
        <end position="26"/>
    </location>
</feature>
<keyword evidence="4" id="KW-1003">Cell membrane</keyword>
<keyword evidence="9" id="KW-0862">Zinc</keyword>
<dbReference type="RefSeq" id="WP_035135556.1">
    <property type="nucleotide sequence ID" value="NZ_JPMD01000053.1"/>
</dbReference>
<evidence type="ECO:0000256" key="9">
    <source>
        <dbReference type="ARBA" id="ARBA00022833"/>
    </source>
</evidence>
<keyword evidence="5" id="KW-0645">Protease</keyword>